<keyword evidence="1" id="KW-0732">Signal</keyword>
<dbReference type="PROSITE" id="PS51257">
    <property type="entry name" value="PROKAR_LIPOPROTEIN"/>
    <property type="match status" value="1"/>
</dbReference>
<organism evidence="2 3">
    <name type="scientific">Alicyclobacillus fastidiosus</name>
    <dbReference type="NCBI Taxonomy" id="392011"/>
    <lineage>
        <taxon>Bacteria</taxon>
        <taxon>Bacillati</taxon>
        <taxon>Bacillota</taxon>
        <taxon>Bacilli</taxon>
        <taxon>Bacillales</taxon>
        <taxon>Alicyclobacillaceae</taxon>
        <taxon>Alicyclobacillus</taxon>
    </lineage>
</organism>
<feature type="signal peptide" evidence="1">
    <location>
        <begin position="1"/>
        <end position="23"/>
    </location>
</feature>
<accession>A0ABV5AM68</accession>
<feature type="chain" id="PRO_5046200960" evidence="1">
    <location>
        <begin position="24"/>
        <end position="224"/>
    </location>
</feature>
<sequence>MKTTLPISYVCLASLIVTGCSSALNTQSNHKPMNSTNVATSRPSIATNTSFSVTTSINAPQITGHSTTEAITTYLKTLGNVKSISVKNVDTYQSDVFAYATFNELNTRYEALFYLQKRNQEYIVIDEDTAKIQAVPGTKYTFHELGGTTRSTPVRPYTITGGIVEDPNVHTVQIVLPNSVQLQPINANEKTYFNVQLGNSTNQIQHIDFLSSSGRVIYKRNLMI</sequence>
<dbReference type="RefSeq" id="WP_275475978.1">
    <property type="nucleotide sequence ID" value="NZ_CP162940.1"/>
</dbReference>
<comment type="caution">
    <text evidence="2">The sequence shown here is derived from an EMBL/GenBank/DDBJ whole genome shotgun (WGS) entry which is preliminary data.</text>
</comment>
<reference evidence="2 3" key="1">
    <citation type="journal article" date="2024" name="Int. J. Mol. Sci.">
        <title>Exploration of Alicyclobacillus spp. Genome in Search of Antibiotic Resistance.</title>
        <authorList>
            <person name="Bucka-Kolendo J."/>
            <person name="Kiousi D.E."/>
            <person name="Dekowska A."/>
            <person name="Mikolajczuk-Szczyrba A."/>
            <person name="Karadedos D.M."/>
            <person name="Michael P."/>
            <person name="Galanis A."/>
            <person name="Sokolowska B."/>
        </authorList>
    </citation>
    <scope>NUCLEOTIDE SEQUENCE [LARGE SCALE GENOMIC DNA]</scope>
    <source>
        <strain evidence="2 3">KKP 3000</strain>
    </source>
</reference>
<dbReference type="EMBL" id="JBDXSU010000040">
    <property type="protein sequence ID" value="MFB5193120.1"/>
    <property type="molecule type" value="Genomic_DNA"/>
</dbReference>
<dbReference type="Proteomes" id="UP001579974">
    <property type="component" value="Unassembled WGS sequence"/>
</dbReference>
<evidence type="ECO:0000256" key="1">
    <source>
        <dbReference type="SAM" id="SignalP"/>
    </source>
</evidence>
<protein>
    <submittedName>
        <fullName evidence="2">Uncharacterized protein</fullName>
    </submittedName>
</protein>
<keyword evidence="3" id="KW-1185">Reference proteome</keyword>
<gene>
    <name evidence="2" type="ORF">KKP3000_003065</name>
</gene>
<evidence type="ECO:0000313" key="3">
    <source>
        <dbReference type="Proteomes" id="UP001579974"/>
    </source>
</evidence>
<evidence type="ECO:0000313" key="2">
    <source>
        <dbReference type="EMBL" id="MFB5193120.1"/>
    </source>
</evidence>
<proteinExistence type="predicted"/>
<name>A0ABV5AM68_9BACL</name>